<dbReference type="Gene3D" id="2.40.70.10">
    <property type="entry name" value="Acid Proteases"/>
    <property type="match status" value="1"/>
</dbReference>
<evidence type="ECO:0000256" key="8">
    <source>
        <dbReference type="ARBA" id="ARBA00023268"/>
    </source>
</evidence>
<dbReference type="InterPro" id="IPR050951">
    <property type="entry name" value="Retrovirus_Pol_polyprotein"/>
</dbReference>
<keyword evidence="8" id="KW-0511">Multifunctional enzyme</keyword>
<evidence type="ECO:0000256" key="5">
    <source>
        <dbReference type="ARBA" id="ARBA00022842"/>
    </source>
</evidence>
<keyword evidence="2" id="KW-0548">Nucleotidyltransferase</keyword>
<dbReference type="GO" id="GO:0003723">
    <property type="term" value="F:RNA binding"/>
    <property type="evidence" value="ECO:0007669"/>
    <property type="project" value="UniProtKB-KW"/>
</dbReference>
<dbReference type="InterPro" id="IPR043128">
    <property type="entry name" value="Rev_trsase/Diguanyl_cyclase"/>
</dbReference>
<dbReference type="PANTHER" id="PTHR37984:SF5">
    <property type="entry name" value="PROTEIN NYNRIN-LIKE"/>
    <property type="match status" value="1"/>
</dbReference>
<evidence type="ECO:0000256" key="4">
    <source>
        <dbReference type="ARBA" id="ARBA00022759"/>
    </source>
</evidence>
<feature type="domain" description="Reverse transcriptase/retrotransposon-derived protein RNase H-like" evidence="9">
    <location>
        <begin position="280"/>
        <end position="374"/>
    </location>
</feature>
<evidence type="ECO:0000256" key="6">
    <source>
        <dbReference type="ARBA" id="ARBA00022884"/>
    </source>
</evidence>
<keyword evidence="6" id="KW-0694">RNA-binding</keyword>
<evidence type="ECO:0000313" key="10">
    <source>
        <dbReference type="EMBL" id="SPC92557.1"/>
    </source>
</evidence>
<dbReference type="Gene3D" id="3.30.70.270">
    <property type="match status" value="1"/>
</dbReference>
<dbReference type="CDD" id="cd09274">
    <property type="entry name" value="RNase_HI_RT_Ty3"/>
    <property type="match status" value="1"/>
</dbReference>
<dbReference type="InterPro" id="IPR043502">
    <property type="entry name" value="DNA/RNA_pol_sf"/>
</dbReference>
<dbReference type="SUPFAM" id="SSF56672">
    <property type="entry name" value="DNA/RNA polymerases"/>
    <property type="match status" value="1"/>
</dbReference>
<dbReference type="InterPro" id="IPR041577">
    <property type="entry name" value="RT_RNaseH_2"/>
</dbReference>
<dbReference type="AlphaFoldDB" id="A0A2N9FPA3"/>
<keyword evidence="3" id="KW-0540">Nuclease</keyword>
<dbReference type="Pfam" id="PF17919">
    <property type="entry name" value="RT_RNaseH_2"/>
    <property type="match status" value="1"/>
</dbReference>
<dbReference type="Pfam" id="PF08284">
    <property type="entry name" value="RVP_2"/>
    <property type="match status" value="1"/>
</dbReference>
<dbReference type="InterPro" id="IPR021109">
    <property type="entry name" value="Peptidase_aspartic_dom_sf"/>
</dbReference>
<accession>A0A2N9FPA3</accession>
<sequence>MRVVACINGKKAVVFINTGSTSPSIMRVVACINGKKAVVLIDTGSTHNLLDSNLAKSMKLVIDSTSCFGVKVANSEVIRIRGECKAIQFKMQGLELKVNFNLLSLGGYDIILGTQWLSTLGMISWDLSKLLMGVLYQGKQILLKGLKNSKLGLQESKQFGKGATAQGLLLQIMQCSPCQEIEVPEVDMHGFLEEFPSVFEEPQGLPPKRDMSTKFYSRREPNLQVKDPIEEHKDHLKVVLQVLVDHQLYDKRSYYRKFIRAYGQIASPLTDSLKKDAFKWNEKAELAFEKLKEACSQPPCLALLDFSKIFVVECDASGYGVGAILMQGGRPLAFYSQALKGKALFLSTYENELMELVLLVKKWRPYLFGNTFVIKTDQQSLKHLLEQRIGTPMKQKWVFKLLSYHFVVEFKRGKENLVADALSKQMDTNSMTKVEKEIVDIHAQAVTKQLDQDNSLYAISFPSPTWC</sequence>
<keyword evidence="4" id="KW-0255">Endonuclease</keyword>
<dbReference type="PROSITE" id="PS00141">
    <property type="entry name" value="ASP_PROTEASE"/>
    <property type="match status" value="1"/>
</dbReference>
<dbReference type="GO" id="GO:0006508">
    <property type="term" value="P:proteolysis"/>
    <property type="evidence" value="ECO:0007669"/>
    <property type="project" value="InterPro"/>
</dbReference>
<evidence type="ECO:0000256" key="3">
    <source>
        <dbReference type="ARBA" id="ARBA00022722"/>
    </source>
</evidence>
<dbReference type="GO" id="GO:0016779">
    <property type="term" value="F:nucleotidyltransferase activity"/>
    <property type="evidence" value="ECO:0007669"/>
    <property type="project" value="UniProtKB-KW"/>
</dbReference>
<keyword evidence="5" id="KW-0460">Magnesium</keyword>
<evidence type="ECO:0000256" key="2">
    <source>
        <dbReference type="ARBA" id="ARBA00022695"/>
    </source>
</evidence>
<evidence type="ECO:0000259" key="9">
    <source>
        <dbReference type="Pfam" id="PF17919"/>
    </source>
</evidence>
<dbReference type="EMBL" id="OIVN01001317">
    <property type="protein sequence ID" value="SPC92557.1"/>
    <property type="molecule type" value="Genomic_DNA"/>
</dbReference>
<dbReference type="InterPro" id="IPR001969">
    <property type="entry name" value="Aspartic_peptidase_AS"/>
</dbReference>
<proteinExistence type="predicted"/>
<dbReference type="GO" id="GO:0004190">
    <property type="term" value="F:aspartic-type endopeptidase activity"/>
    <property type="evidence" value="ECO:0007669"/>
    <property type="project" value="InterPro"/>
</dbReference>
<evidence type="ECO:0000256" key="1">
    <source>
        <dbReference type="ARBA" id="ARBA00022679"/>
    </source>
</evidence>
<organism evidence="10">
    <name type="scientific">Fagus sylvatica</name>
    <name type="common">Beechnut</name>
    <dbReference type="NCBI Taxonomy" id="28930"/>
    <lineage>
        <taxon>Eukaryota</taxon>
        <taxon>Viridiplantae</taxon>
        <taxon>Streptophyta</taxon>
        <taxon>Embryophyta</taxon>
        <taxon>Tracheophyta</taxon>
        <taxon>Spermatophyta</taxon>
        <taxon>Magnoliopsida</taxon>
        <taxon>eudicotyledons</taxon>
        <taxon>Gunneridae</taxon>
        <taxon>Pentapetalae</taxon>
        <taxon>rosids</taxon>
        <taxon>fabids</taxon>
        <taxon>Fagales</taxon>
        <taxon>Fagaceae</taxon>
        <taxon>Fagus</taxon>
    </lineage>
</organism>
<dbReference type="SUPFAM" id="SSF50630">
    <property type="entry name" value="Acid proteases"/>
    <property type="match status" value="1"/>
</dbReference>
<keyword evidence="7" id="KW-0229">DNA integration</keyword>
<name>A0A2N9FPA3_FAGSY</name>
<dbReference type="GO" id="GO:0004519">
    <property type="term" value="F:endonuclease activity"/>
    <property type="evidence" value="ECO:0007669"/>
    <property type="project" value="UniProtKB-KW"/>
</dbReference>
<keyword evidence="4" id="KW-0378">Hydrolase</keyword>
<protein>
    <recommendedName>
        <fullName evidence="9">Reverse transcriptase/retrotransposon-derived protein RNase H-like domain-containing protein</fullName>
    </recommendedName>
</protein>
<dbReference type="CDD" id="cd00303">
    <property type="entry name" value="retropepsin_like"/>
    <property type="match status" value="1"/>
</dbReference>
<dbReference type="PANTHER" id="PTHR37984">
    <property type="entry name" value="PROTEIN CBG26694"/>
    <property type="match status" value="1"/>
</dbReference>
<dbReference type="Gene3D" id="3.10.20.370">
    <property type="match status" value="1"/>
</dbReference>
<keyword evidence="1" id="KW-0808">Transferase</keyword>
<reference evidence="10" key="1">
    <citation type="submission" date="2018-02" db="EMBL/GenBank/DDBJ databases">
        <authorList>
            <person name="Cohen D.B."/>
            <person name="Kent A.D."/>
        </authorList>
    </citation>
    <scope>NUCLEOTIDE SEQUENCE</scope>
</reference>
<gene>
    <name evidence="10" type="ORF">FSB_LOCUS20439</name>
</gene>
<evidence type="ECO:0000256" key="7">
    <source>
        <dbReference type="ARBA" id="ARBA00022908"/>
    </source>
</evidence>
<dbReference type="GO" id="GO:0015074">
    <property type="term" value="P:DNA integration"/>
    <property type="evidence" value="ECO:0007669"/>
    <property type="project" value="UniProtKB-KW"/>
</dbReference>